<evidence type="ECO:0000259" key="7">
    <source>
        <dbReference type="PROSITE" id="PS51746"/>
    </source>
</evidence>
<dbReference type="SUPFAM" id="SSF81606">
    <property type="entry name" value="PP2C-like"/>
    <property type="match status" value="1"/>
</dbReference>
<name>T0S1D2_SAPDV</name>
<dbReference type="EMBL" id="JH767140">
    <property type="protein sequence ID" value="EQC38813.1"/>
    <property type="molecule type" value="Genomic_DNA"/>
</dbReference>
<dbReference type="VEuPathDB" id="FungiDB:SDRG_03772"/>
<evidence type="ECO:0000313" key="9">
    <source>
        <dbReference type="Proteomes" id="UP000030762"/>
    </source>
</evidence>
<keyword evidence="2" id="KW-0479">Metal-binding</keyword>
<keyword evidence="9" id="KW-1185">Reference proteome</keyword>
<evidence type="ECO:0000256" key="1">
    <source>
        <dbReference type="ARBA" id="ARBA00004170"/>
    </source>
</evidence>
<comment type="subcellular location">
    <subcellularLocation>
        <location evidence="1">Membrane</location>
        <topology evidence="1">Peripheral membrane protein</topology>
    </subcellularLocation>
</comment>
<dbReference type="PROSITE" id="PS01032">
    <property type="entry name" value="PPM_1"/>
    <property type="match status" value="1"/>
</dbReference>
<keyword evidence="4 5" id="KW-0904">Protein phosphatase</keyword>
<dbReference type="Pfam" id="PF00481">
    <property type="entry name" value="PP2C"/>
    <property type="match status" value="1"/>
</dbReference>
<evidence type="ECO:0000256" key="4">
    <source>
        <dbReference type="ARBA" id="ARBA00022912"/>
    </source>
</evidence>
<dbReference type="InterPro" id="IPR036457">
    <property type="entry name" value="PPM-type-like_dom_sf"/>
</dbReference>
<dbReference type="SMART" id="SM00332">
    <property type="entry name" value="PP2Cc"/>
    <property type="match status" value="1"/>
</dbReference>
<dbReference type="OrthoDB" id="10264738at2759"/>
<dbReference type="Proteomes" id="UP000030762">
    <property type="component" value="Unassembled WGS sequence"/>
</dbReference>
<dbReference type="PANTHER" id="PTHR47992">
    <property type="entry name" value="PROTEIN PHOSPHATASE"/>
    <property type="match status" value="1"/>
</dbReference>
<dbReference type="InterPro" id="IPR000222">
    <property type="entry name" value="PP2C_BS"/>
</dbReference>
<dbReference type="AlphaFoldDB" id="T0S1D2"/>
<dbReference type="Gene3D" id="3.60.40.10">
    <property type="entry name" value="PPM-type phosphatase domain"/>
    <property type="match status" value="1"/>
</dbReference>
<evidence type="ECO:0000256" key="3">
    <source>
        <dbReference type="ARBA" id="ARBA00022801"/>
    </source>
</evidence>
<proteinExistence type="inferred from homology"/>
<dbReference type="GO" id="GO:0016020">
    <property type="term" value="C:membrane"/>
    <property type="evidence" value="ECO:0007669"/>
    <property type="project" value="UniProtKB-SubCell"/>
</dbReference>
<dbReference type="InParanoid" id="T0S1D2"/>
<dbReference type="InterPro" id="IPR015655">
    <property type="entry name" value="PP2C"/>
</dbReference>
<dbReference type="GO" id="GO:0004722">
    <property type="term" value="F:protein serine/threonine phosphatase activity"/>
    <property type="evidence" value="ECO:0007669"/>
    <property type="project" value="InterPro"/>
</dbReference>
<dbReference type="GO" id="GO:0046872">
    <property type="term" value="F:metal ion binding"/>
    <property type="evidence" value="ECO:0007669"/>
    <property type="project" value="UniProtKB-KW"/>
</dbReference>
<dbReference type="InterPro" id="IPR001932">
    <property type="entry name" value="PPM-type_phosphatase-like_dom"/>
</dbReference>
<dbReference type="RefSeq" id="XP_008607637.1">
    <property type="nucleotide sequence ID" value="XM_008609415.1"/>
</dbReference>
<evidence type="ECO:0000256" key="6">
    <source>
        <dbReference type="SAM" id="MobiDB-lite"/>
    </source>
</evidence>
<reference evidence="8 9" key="1">
    <citation type="submission" date="2012-04" db="EMBL/GenBank/DDBJ databases">
        <title>The Genome Sequence of Saprolegnia declina VS20.</title>
        <authorList>
            <consortium name="The Broad Institute Genome Sequencing Platform"/>
            <person name="Russ C."/>
            <person name="Nusbaum C."/>
            <person name="Tyler B."/>
            <person name="van West P."/>
            <person name="Dieguez-Uribeondo J."/>
            <person name="de Bruijn I."/>
            <person name="Tripathy S."/>
            <person name="Jiang R."/>
            <person name="Young S.K."/>
            <person name="Zeng Q."/>
            <person name="Gargeya S."/>
            <person name="Fitzgerald M."/>
            <person name="Haas B."/>
            <person name="Abouelleil A."/>
            <person name="Alvarado L."/>
            <person name="Arachchi H.M."/>
            <person name="Berlin A."/>
            <person name="Chapman S.B."/>
            <person name="Goldberg J."/>
            <person name="Griggs A."/>
            <person name="Gujja S."/>
            <person name="Hansen M."/>
            <person name="Howarth C."/>
            <person name="Imamovic A."/>
            <person name="Larimer J."/>
            <person name="McCowen C."/>
            <person name="Montmayeur A."/>
            <person name="Murphy C."/>
            <person name="Neiman D."/>
            <person name="Pearson M."/>
            <person name="Priest M."/>
            <person name="Roberts A."/>
            <person name="Saif S."/>
            <person name="Shea T."/>
            <person name="Sisk P."/>
            <person name="Sykes S."/>
            <person name="Wortman J."/>
            <person name="Nusbaum C."/>
            <person name="Birren B."/>
        </authorList>
    </citation>
    <scope>NUCLEOTIDE SEQUENCE [LARGE SCALE GENOMIC DNA]</scope>
    <source>
        <strain evidence="8 9">VS20</strain>
    </source>
</reference>
<dbReference type="SMART" id="SM00331">
    <property type="entry name" value="PP2C_SIG"/>
    <property type="match status" value="1"/>
</dbReference>
<sequence>MGCTPSSTSTTSIDSATMSSSAHPDVYEPTRPRRASRSPLSCNPNHLPVSDDPDLQQFYNALRVRDHTPHVSVIPTSHASVKRPMSHVPKKHRDVMSIFGEQGMVLDAATPSNSLHSTPTSSSSALHSPSLMHGDMLDSSRDTIEARLNLVYGAASLKGQRAVNEDRHIAATETINDRPVGFFGVFDGHGGTKVSEYLAENLYKTFFTHLTQRPQSTLASQLEEAMLFTDNAIYEANVEHGSTAICLAVKDDVLAVASLGDSQAILCTNDGHALDLCLSHRPTEASEIARIVAAKGTVVNGRIFGVLGVSRAFGDNDFKTSRGTFAAKFNGDLVGGVPHVIQRHLSPADEFIVLGCDGLFDVMTPDELVAYVRPRLSLQGVQKTCEDLLQHALRLGSTDNVSAIIVKLHHVA</sequence>
<protein>
    <recommendedName>
        <fullName evidence="7">PPM-type phosphatase domain-containing protein</fullName>
    </recommendedName>
</protein>
<feature type="compositionally biased region" description="Low complexity" evidence="6">
    <location>
        <begin position="1"/>
        <end position="21"/>
    </location>
</feature>
<dbReference type="STRING" id="1156394.T0S1D2"/>
<keyword evidence="3 5" id="KW-0378">Hydrolase</keyword>
<evidence type="ECO:0000256" key="2">
    <source>
        <dbReference type="ARBA" id="ARBA00022723"/>
    </source>
</evidence>
<dbReference type="PROSITE" id="PS51746">
    <property type="entry name" value="PPM_2"/>
    <property type="match status" value="1"/>
</dbReference>
<dbReference type="CDD" id="cd00143">
    <property type="entry name" value="PP2Cc"/>
    <property type="match status" value="1"/>
</dbReference>
<dbReference type="eggNOG" id="KOG0698">
    <property type="taxonomic scope" value="Eukaryota"/>
</dbReference>
<feature type="domain" description="PPM-type phosphatase" evidence="7">
    <location>
        <begin position="151"/>
        <end position="408"/>
    </location>
</feature>
<feature type="region of interest" description="Disordered" evidence="6">
    <location>
        <begin position="1"/>
        <end position="53"/>
    </location>
</feature>
<dbReference type="GeneID" id="19944499"/>
<evidence type="ECO:0000256" key="5">
    <source>
        <dbReference type="RuleBase" id="RU003465"/>
    </source>
</evidence>
<dbReference type="OMA" id="NEDRHIA"/>
<comment type="similarity">
    <text evidence="5">Belongs to the PP2C family.</text>
</comment>
<evidence type="ECO:0000313" key="8">
    <source>
        <dbReference type="EMBL" id="EQC38813.1"/>
    </source>
</evidence>
<organism evidence="8 9">
    <name type="scientific">Saprolegnia diclina (strain VS20)</name>
    <dbReference type="NCBI Taxonomy" id="1156394"/>
    <lineage>
        <taxon>Eukaryota</taxon>
        <taxon>Sar</taxon>
        <taxon>Stramenopiles</taxon>
        <taxon>Oomycota</taxon>
        <taxon>Saprolegniomycetes</taxon>
        <taxon>Saprolegniales</taxon>
        <taxon>Saprolegniaceae</taxon>
        <taxon>Saprolegnia</taxon>
    </lineage>
</organism>
<gene>
    <name evidence="8" type="ORF">SDRG_03772</name>
</gene>
<accession>T0S1D2</accession>